<dbReference type="Proteomes" id="UP000094112">
    <property type="component" value="Unassembled WGS sequence"/>
</dbReference>
<dbReference type="PROSITE" id="PS00893">
    <property type="entry name" value="NUDIX_BOX"/>
    <property type="match status" value="1"/>
</dbReference>
<dbReference type="InterPro" id="IPR020084">
    <property type="entry name" value="NUDIX_hydrolase_CS"/>
</dbReference>
<dbReference type="PANTHER" id="PTHR11839">
    <property type="entry name" value="UDP/ADP-SUGAR PYROPHOSPHATASE"/>
    <property type="match status" value="1"/>
</dbReference>
<name>A0A1E3PC87_WICAA</name>
<dbReference type="GO" id="GO:0005739">
    <property type="term" value="C:mitochondrion"/>
    <property type="evidence" value="ECO:0007669"/>
    <property type="project" value="EnsemblFungi"/>
</dbReference>
<dbReference type="GO" id="GO:0005829">
    <property type="term" value="C:cytosol"/>
    <property type="evidence" value="ECO:0007669"/>
    <property type="project" value="TreeGrafter"/>
</dbReference>
<dbReference type="FunFam" id="3.90.79.10:FF:000016">
    <property type="entry name" value="ADP-sugar pyrophosphatase isoform X1"/>
    <property type="match status" value="1"/>
</dbReference>
<dbReference type="GO" id="GO:0019693">
    <property type="term" value="P:ribose phosphate metabolic process"/>
    <property type="evidence" value="ECO:0007669"/>
    <property type="project" value="EnsemblFungi"/>
</dbReference>
<dbReference type="RefSeq" id="XP_019041704.1">
    <property type="nucleotide sequence ID" value="XM_019181223.1"/>
</dbReference>
<dbReference type="Pfam" id="PF00293">
    <property type="entry name" value="NUDIX"/>
    <property type="match status" value="1"/>
</dbReference>
<dbReference type="InterPro" id="IPR000086">
    <property type="entry name" value="NUDIX_hydrolase_dom"/>
</dbReference>
<reference evidence="3 4" key="1">
    <citation type="journal article" date="2016" name="Proc. Natl. Acad. Sci. U.S.A.">
        <title>Comparative genomics of biotechnologically important yeasts.</title>
        <authorList>
            <person name="Riley R."/>
            <person name="Haridas S."/>
            <person name="Wolfe K.H."/>
            <person name="Lopes M.R."/>
            <person name="Hittinger C.T."/>
            <person name="Goeker M."/>
            <person name="Salamov A.A."/>
            <person name="Wisecaver J.H."/>
            <person name="Long T.M."/>
            <person name="Calvey C.H."/>
            <person name="Aerts A.L."/>
            <person name="Barry K.W."/>
            <person name="Choi C."/>
            <person name="Clum A."/>
            <person name="Coughlan A.Y."/>
            <person name="Deshpande S."/>
            <person name="Douglass A.P."/>
            <person name="Hanson S.J."/>
            <person name="Klenk H.-P."/>
            <person name="LaButti K.M."/>
            <person name="Lapidus A."/>
            <person name="Lindquist E.A."/>
            <person name="Lipzen A.M."/>
            <person name="Meier-Kolthoff J.P."/>
            <person name="Ohm R.A."/>
            <person name="Otillar R.P."/>
            <person name="Pangilinan J.L."/>
            <person name="Peng Y."/>
            <person name="Rokas A."/>
            <person name="Rosa C.A."/>
            <person name="Scheuner C."/>
            <person name="Sibirny A.A."/>
            <person name="Slot J.C."/>
            <person name="Stielow J.B."/>
            <person name="Sun H."/>
            <person name="Kurtzman C.P."/>
            <person name="Blackwell M."/>
            <person name="Grigoriev I.V."/>
            <person name="Jeffries T.W."/>
        </authorList>
    </citation>
    <scope>NUCLEOTIDE SEQUENCE [LARGE SCALE GENOMIC DNA]</scope>
    <source>
        <strain evidence="4">ATCC 58044 / CBS 1984 / NCYC 433 / NRRL Y-366-8</strain>
    </source>
</reference>
<dbReference type="Gene3D" id="3.90.79.10">
    <property type="entry name" value="Nucleoside Triphosphate Pyrophosphohydrolase"/>
    <property type="match status" value="1"/>
</dbReference>
<feature type="domain" description="Nudix hydrolase" evidence="2">
    <location>
        <begin position="56"/>
        <end position="196"/>
    </location>
</feature>
<proteinExistence type="predicted"/>
<dbReference type="OrthoDB" id="10249920at2759"/>
<dbReference type="PANTHER" id="PTHR11839:SF1">
    <property type="entry name" value="ADP-SUGAR PYROPHOSPHATASE"/>
    <property type="match status" value="1"/>
</dbReference>
<sequence>MVSPKAAPEKAKIVKVEPLDSKDAKWTKLEKITYTDPNGKERPWECASRPTRPKSSDVDAVAIIAILEKPDGPEIVLQKQFRPPTGGVCIEVPAGLVDPNESIETTALRELKEETGYIGKVISKSPTIFNDPGFCSTNLSLVVTSIDLGDERNQNPTPELEEGEFIETFSVPIKDFDDQLRKLDSQGYKIDSRVQNIAEGIKIAQKFKL</sequence>
<dbReference type="SUPFAM" id="SSF55811">
    <property type="entry name" value="Nudix"/>
    <property type="match status" value="1"/>
</dbReference>
<dbReference type="AlphaFoldDB" id="A0A1E3PC87"/>
<evidence type="ECO:0000256" key="1">
    <source>
        <dbReference type="ARBA" id="ARBA00022801"/>
    </source>
</evidence>
<dbReference type="GO" id="GO:0047631">
    <property type="term" value="F:ADP-ribose diphosphatase activity"/>
    <property type="evidence" value="ECO:0007669"/>
    <property type="project" value="EnsemblFungi"/>
</dbReference>
<evidence type="ECO:0000259" key="2">
    <source>
        <dbReference type="PROSITE" id="PS51462"/>
    </source>
</evidence>
<accession>A0A1E3PC87</accession>
<keyword evidence="4" id="KW-1185">Reference proteome</keyword>
<evidence type="ECO:0000313" key="4">
    <source>
        <dbReference type="Proteomes" id="UP000094112"/>
    </source>
</evidence>
<dbReference type="CDD" id="cd18888">
    <property type="entry name" value="NUDIX_ADPRase_Nudt5"/>
    <property type="match status" value="1"/>
</dbReference>
<dbReference type="GeneID" id="30198469"/>
<gene>
    <name evidence="3" type="ORF">WICANDRAFT_26059</name>
</gene>
<dbReference type="STRING" id="683960.A0A1E3PC87"/>
<dbReference type="EMBL" id="KV454208">
    <property type="protein sequence ID" value="ODQ62497.1"/>
    <property type="molecule type" value="Genomic_DNA"/>
</dbReference>
<protein>
    <recommendedName>
        <fullName evidence="2">Nudix hydrolase domain-containing protein</fullName>
    </recommendedName>
</protein>
<dbReference type="GO" id="GO:0006753">
    <property type="term" value="P:nucleoside phosphate metabolic process"/>
    <property type="evidence" value="ECO:0007669"/>
    <property type="project" value="TreeGrafter"/>
</dbReference>
<dbReference type="InterPro" id="IPR015797">
    <property type="entry name" value="NUDIX_hydrolase-like_dom_sf"/>
</dbReference>
<organism evidence="3 4">
    <name type="scientific">Wickerhamomyces anomalus (strain ATCC 58044 / CBS 1984 / NCYC 433 / NRRL Y-366-8)</name>
    <name type="common">Yeast</name>
    <name type="synonym">Hansenula anomala</name>
    <dbReference type="NCBI Taxonomy" id="683960"/>
    <lineage>
        <taxon>Eukaryota</taxon>
        <taxon>Fungi</taxon>
        <taxon>Dikarya</taxon>
        <taxon>Ascomycota</taxon>
        <taxon>Saccharomycotina</taxon>
        <taxon>Saccharomycetes</taxon>
        <taxon>Phaffomycetales</taxon>
        <taxon>Wickerhamomycetaceae</taxon>
        <taxon>Wickerhamomyces</taxon>
    </lineage>
</organism>
<dbReference type="PROSITE" id="PS51462">
    <property type="entry name" value="NUDIX"/>
    <property type="match status" value="1"/>
</dbReference>
<dbReference type="GO" id="GO:0005634">
    <property type="term" value="C:nucleus"/>
    <property type="evidence" value="ECO:0007669"/>
    <property type="project" value="TreeGrafter"/>
</dbReference>
<keyword evidence="1" id="KW-0378">Hydrolase</keyword>
<evidence type="ECO:0000313" key="3">
    <source>
        <dbReference type="EMBL" id="ODQ62497.1"/>
    </source>
</evidence>